<comment type="caution">
    <text evidence="3">The sequence shown here is derived from an EMBL/GenBank/DDBJ whole genome shotgun (WGS) entry which is preliminary data.</text>
</comment>
<gene>
    <name evidence="3" type="ORF">KIPB_000819</name>
</gene>
<feature type="transmembrane region" description="Helical" evidence="2">
    <location>
        <begin position="178"/>
        <end position="199"/>
    </location>
</feature>
<sequence>YLHDLEPNHLVTSSTHVRVVVFSPVQPTSVTYTVDQNESRRAPLAISGSRRSRDVANGSVEAGEECAFLYTAEWDPSLYSSGLHTLEVRVATDSTVVDALTDEERLARHMVDGISIQPVHSKVYPFSLDGTSMSLYDKGDISTFVSEITDSVGDLFWYEFDFPELAGRAYYFSIFHSPIVVATPFLCVLGIIVVGSVLVPKCVAHAFVTKQALPSFLVHNNGSAEGGADPEAVKLSARYTQSLMRAVSKGHTISEAQETAKRHISHPALVRGFMRYCYCQMHESLEADNARNNHRTPANPHRRLVTQQTQCVVVPDSSCGEETTEPLSAYRQEREREEAEESVPVGMDDMGAEPASPQSLLGIGLIPEVVEVEREAERGPGLCAPWV</sequence>
<dbReference type="OrthoDB" id="27234at2759"/>
<keyword evidence="4" id="KW-1185">Reference proteome</keyword>
<keyword evidence="2" id="KW-0472">Membrane</keyword>
<feature type="non-terminal residue" evidence="3">
    <location>
        <position position="1"/>
    </location>
</feature>
<keyword evidence="2" id="KW-0812">Transmembrane</keyword>
<reference evidence="3 4" key="1">
    <citation type="journal article" date="2018" name="PLoS ONE">
        <title>The draft genome of Kipferlia bialata reveals reductive genome evolution in fornicate parasites.</title>
        <authorList>
            <person name="Tanifuji G."/>
            <person name="Takabayashi S."/>
            <person name="Kume K."/>
            <person name="Takagi M."/>
            <person name="Nakayama T."/>
            <person name="Kamikawa R."/>
            <person name="Inagaki Y."/>
            <person name="Hashimoto T."/>
        </authorList>
    </citation>
    <scope>NUCLEOTIDE SEQUENCE [LARGE SCALE GENOMIC DNA]</scope>
    <source>
        <strain evidence="3">NY0173</strain>
    </source>
</reference>
<proteinExistence type="predicted"/>
<dbReference type="Proteomes" id="UP000265618">
    <property type="component" value="Unassembled WGS sequence"/>
</dbReference>
<name>A0A9K3CN27_9EUKA</name>
<organism evidence="3 4">
    <name type="scientific">Kipferlia bialata</name>
    <dbReference type="NCBI Taxonomy" id="797122"/>
    <lineage>
        <taxon>Eukaryota</taxon>
        <taxon>Metamonada</taxon>
        <taxon>Carpediemonas-like organisms</taxon>
        <taxon>Kipferlia</taxon>
    </lineage>
</organism>
<protein>
    <submittedName>
        <fullName evidence="3">Uncharacterized protein</fullName>
    </submittedName>
</protein>
<dbReference type="EMBL" id="BDIP01000102">
    <property type="protein sequence ID" value="GIQ80079.1"/>
    <property type="molecule type" value="Genomic_DNA"/>
</dbReference>
<accession>A0A9K3CN27</accession>
<evidence type="ECO:0000313" key="4">
    <source>
        <dbReference type="Proteomes" id="UP000265618"/>
    </source>
</evidence>
<evidence type="ECO:0000256" key="2">
    <source>
        <dbReference type="SAM" id="Phobius"/>
    </source>
</evidence>
<evidence type="ECO:0000256" key="1">
    <source>
        <dbReference type="SAM" id="MobiDB-lite"/>
    </source>
</evidence>
<evidence type="ECO:0000313" key="3">
    <source>
        <dbReference type="EMBL" id="GIQ80079.1"/>
    </source>
</evidence>
<feature type="region of interest" description="Disordered" evidence="1">
    <location>
        <begin position="316"/>
        <end position="358"/>
    </location>
</feature>
<dbReference type="AlphaFoldDB" id="A0A9K3CN27"/>
<keyword evidence="2" id="KW-1133">Transmembrane helix</keyword>